<dbReference type="Pfam" id="PF00339">
    <property type="entry name" value="Arrestin_N"/>
    <property type="match status" value="1"/>
</dbReference>
<dbReference type="InterPro" id="IPR050357">
    <property type="entry name" value="Arrestin_domain-protein"/>
</dbReference>
<dbReference type="InterPro" id="IPR011021">
    <property type="entry name" value="Arrestin-like_N"/>
</dbReference>
<evidence type="ECO:0000313" key="5">
    <source>
        <dbReference type="Proteomes" id="UP001431783"/>
    </source>
</evidence>
<protein>
    <recommendedName>
        <fullName evidence="3">Arrestin C-terminal-like domain-containing protein</fullName>
    </recommendedName>
</protein>
<organism evidence="4 5">
    <name type="scientific">Henosepilachna vigintioctopunctata</name>
    <dbReference type="NCBI Taxonomy" id="420089"/>
    <lineage>
        <taxon>Eukaryota</taxon>
        <taxon>Metazoa</taxon>
        <taxon>Ecdysozoa</taxon>
        <taxon>Arthropoda</taxon>
        <taxon>Hexapoda</taxon>
        <taxon>Insecta</taxon>
        <taxon>Pterygota</taxon>
        <taxon>Neoptera</taxon>
        <taxon>Endopterygota</taxon>
        <taxon>Coleoptera</taxon>
        <taxon>Polyphaga</taxon>
        <taxon>Cucujiformia</taxon>
        <taxon>Coccinelloidea</taxon>
        <taxon>Coccinellidae</taxon>
        <taxon>Epilachninae</taxon>
        <taxon>Epilachnini</taxon>
        <taxon>Henosepilachna</taxon>
    </lineage>
</organism>
<dbReference type="Gene3D" id="2.60.40.640">
    <property type="match status" value="2"/>
</dbReference>
<dbReference type="PANTHER" id="PTHR11188">
    <property type="entry name" value="ARRESTIN DOMAIN CONTAINING PROTEIN"/>
    <property type="match status" value="1"/>
</dbReference>
<comment type="similarity">
    <text evidence="1">Belongs to the arrestin family.</text>
</comment>
<dbReference type="SUPFAM" id="SSF81296">
    <property type="entry name" value="E set domains"/>
    <property type="match status" value="2"/>
</dbReference>
<keyword evidence="2" id="KW-0716">Sensory transduction</keyword>
<dbReference type="Pfam" id="PF02752">
    <property type="entry name" value="Arrestin_C"/>
    <property type="match status" value="1"/>
</dbReference>
<dbReference type="GO" id="GO:0015031">
    <property type="term" value="P:protein transport"/>
    <property type="evidence" value="ECO:0007669"/>
    <property type="project" value="TreeGrafter"/>
</dbReference>
<dbReference type="InterPro" id="IPR014752">
    <property type="entry name" value="Arrestin-like_C"/>
</dbReference>
<dbReference type="InterPro" id="IPR014756">
    <property type="entry name" value="Ig_E-set"/>
</dbReference>
<proteinExistence type="inferred from homology"/>
<dbReference type="InterPro" id="IPR011022">
    <property type="entry name" value="Arrestin_C-like"/>
</dbReference>
<evidence type="ECO:0000256" key="1">
    <source>
        <dbReference type="ARBA" id="ARBA00005298"/>
    </source>
</evidence>
<reference evidence="4 5" key="1">
    <citation type="submission" date="2023-03" db="EMBL/GenBank/DDBJ databases">
        <title>Genome insight into feeding habits of ladybird beetles.</title>
        <authorList>
            <person name="Li H.-S."/>
            <person name="Huang Y.-H."/>
            <person name="Pang H."/>
        </authorList>
    </citation>
    <scope>NUCLEOTIDE SEQUENCE [LARGE SCALE GENOMIC DNA]</scope>
    <source>
        <strain evidence="4">SYSU_2023b</strain>
        <tissue evidence="4">Whole body</tissue>
    </source>
</reference>
<keyword evidence="5" id="KW-1185">Reference proteome</keyword>
<accession>A0AAW1TQY1</accession>
<gene>
    <name evidence="4" type="ORF">WA026_011360</name>
</gene>
<dbReference type="PANTHER" id="PTHR11188:SF17">
    <property type="entry name" value="FI21816P1"/>
    <property type="match status" value="1"/>
</dbReference>
<dbReference type="EMBL" id="JARQZJ010000005">
    <property type="protein sequence ID" value="KAK9871078.1"/>
    <property type="molecule type" value="Genomic_DNA"/>
</dbReference>
<evidence type="ECO:0000313" key="4">
    <source>
        <dbReference type="EMBL" id="KAK9871078.1"/>
    </source>
</evidence>
<dbReference type="AlphaFoldDB" id="A0AAW1TQY1"/>
<dbReference type="SMART" id="SM01017">
    <property type="entry name" value="Arrestin_C"/>
    <property type="match status" value="1"/>
</dbReference>
<dbReference type="Proteomes" id="UP001431783">
    <property type="component" value="Unassembled WGS sequence"/>
</dbReference>
<comment type="caution">
    <text evidence="4">The sequence shown here is derived from an EMBL/GenBank/DDBJ whole genome shotgun (WGS) entry which is preliminary data.</text>
</comment>
<sequence>MIRELEVIKKHACNVPGSFLEGNLKCVFKKNASVKTVKIRFFGTEFANVKLTNEVLFNMDNDVCYAETVLVNESSVPEGVNTYPFKLKIPQHIPSSYISEYGGIRYILEGSIMMSNSKITKICKSIEIFSPIDLKSFDDSLNKKETFSSEKELMGLCGVGGLVTTKINVDRRIFLCGDVINLNAVIHNLSGITVRKINAYLMKSDSCRLQDGGCAVGRNHVIAKQKCSTSVSRNEEKTYQLSIKVPENVMIPNLNNSKFFKTKHWIHVNIHFNHFWRRPIIIIFKVYIGHIPLNI</sequence>
<evidence type="ECO:0000259" key="3">
    <source>
        <dbReference type="SMART" id="SM01017"/>
    </source>
</evidence>
<feature type="domain" description="Arrestin C-terminal-like" evidence="3">
    <location>
        <begin position="159"/>
        <end position="293"/>
    </location>
</feature>
<evidence type="ECO:0000256" key="2">
    <source>
        <dbReference type="ARBA" id="ARBA00022606"/>
    </source>
</evidence>
<dbReference type="GO" id="GO:0005737">
    <property type="term" value="C:cytoplasm"/>
    <property type="evidence" value="ECO:0007669"/>
    <property type="project" value="TreeGrafter"/>
</dbReference>
<name>A0AAW1TQY1_9CUCU</name>